<comment type="caution">
    <text evidence="1">The sequence shown here is derived from an EMBL/GenBank/DDBJ whole genome shotgun (WGS) entry which is preliminary data.</text>
</comment>
<dbReference type="Proteomes" id="UP000188605">
    <property type="component" value="Unassembled WGS sequence"/>
</dbReference>
<gene>
    <name evidence="1" type="ORF">AN396_04120</name>
</gene>
<sequence length="202" mass="23005">MKKLFLIGLTSIMALAPTIQTFADTSEWPTLVMQECELHDEDCTKTISKEKLNSLVSKTAGELFKLELTLNLNTNVHNSYKQSTHGDVITKLFSTIAWYDEIAETDAVQYFIDNDLVKDNPKELQLNNECSIEEAVVLAKRLVEHAYAKFDTNRKDYAYEAENMGMPINQKFYRANVIECEVYANETEMSVYINPAVYMGGC</sequence>
<keyword evidence="2" id="KW-1185">Reference proteome</keyword>
<protein>
    <submittedName>
        <fullName evidence="1">Uncharacterized protein</fullName>
    </submittedName>
</protein>
<evidence type="ECO:0000313" key="1">
    <source>
        <dbReference type="EMBL" id="ONI40952.1"/>
    </source>
</evidence>
<evidence type="ECO:0000313" key="2">
    <source>
        <dbReference type="Proteomes" id="UP000188605"/>
    </source>
</evidence>
<name>A0ACC8XDB4_9FIRM</name>
<organism evidence="1 2">
    <name type="scientific">Candidatus Epulonipiscium fishelsonii</name>
    <dbReference type="NCBI Taxonomy" id="77094"/>
    <lineage>
        <taxon>Bacteria</taxon>
        <taxon>Bacillati</taxon>
        <taxon>Bacillota</taxon>
        <taxon>Clostridia</taxon>
        <taxon>Lachnospirales</taxon>
        <taxon>Lachnospiraceae</taxon>
        <taxon>Candidatus Epulonipiscium</taxon>
    </lineage>
</organism>
<reference evidence="1" key="1">
    <citation type="submission" date="2016-08" db="EMBL/GenBank/DDBJ databases">
        <authorList>
            <person name="Ngugi D.K."/>
            <person name="Miyake S."/>
            <person name="Stingl U."/>
        </authorList>
    </citation>
    <scope>NUCLEOTIDE SEQUENCE</scope>
    <source>
        <strain evidence="1">SCG-B11WGA-EpuloA1</strain>
    </source>
</reference>
<accession>A0ACC8XDB4</accession>
<proteinExistence type="predicted"/>
<dbReference type="EMBL" id="LJDB01000043">
    <property type="protein sequence ID" value="ONI40952.1"/>
    <property type="molecule type" value="Genomic_DNA"/>
</dbReference>